<feature type="domain" description="AMP-dependent synthetase/ligase" evidence="3">
    <location>
        <begin position="8"/>
        <end position="373"/>
    </location>
</feature>
<evidence type="ECO:0000259" key="3">
    <source>
        <dbReference type="Pfam" id="PF00501"/>
    </source>
</evidence>
<dbReference type="SUPFAM" id="SSF56801">
    <property type="entry name" value="Acetyl-CoA synthetase-like"/>
    <property type="match status" value="1"/>
</dbReference>
<accession>A0A543KRS8</accession>
<keyword evidence="6" id="KW-1185">Reference proteome</keyword>
<evidence type="ECO:0000256" key="2">
    <source>
        <dbReference type="ARBA" id="ARBA00022598"/>
    </source>
</evidence>
<dbReference type="AlphaFoldDB" id="A0A543KRS8"/>
<dbReference type="FunFam" id="3.30.300.30:FF:000008">
    <property type="entry name" value="2,3-dihydroxybenzoate-AMP ligase"/>
    <property type="match status" value="1"/>
</dbReference>
<evidence type="ECO:0000256" key="1">
    <source>
        <dbReference type="ARBA" id="ARBA00006432"/>
    </source>
</evidence>
<comment type="caution">
    <text evidence="5">The sequence shown here is derived from an EMBL/GenBank/DDBJ whole genome shotgun (WGS) entry which is preliminary data.</text>
</comment>
<dbReference type="PROSITE" id="PS00455">
    <property type="entry name" value="AMP_BINDING"/>
    <property type="match status" value="1"/>
</dbReference>
<dbReference type="PANTHER" id="PTHR43767:SF7">
    <property type="entry name" value="MEDIUM_LONG-CHAIN-FATTY-ACID--COA LIGASE FADD8"/>
    <property type="match status" value="1"/>
</dbReference>
<organism evidence="5 6">
    <name type="scientific">Ornithinimicrobium humiphilum</name>
    <dbReference type="NCBI Taxonomy" id="125288"/>
    <lineage>
        <taxon>Bacteria</taxon>
        <taxon>Bacillati</taxon>
        <taxon>Actinomycetota</taxon>
        <taxon>Actinomycetes</taxon>
        <taxon>Micrococcales</taxon>
        <taxon>Ornithinimicrobiaceae</taxon>
        <taxon>Ornithinimicrobium</taxon>
    </lineage>
</organism>
<sequence>MNVGAAVARHAVQRPGAPAYLDPEGDVSYAELHERTNRLAHVLTDTYGARRGDRVALYVANGLPVIEVLVACAKVGAVYVGLNFRLDRRELDQILDNAGPVVLLGAAAFEDLLRPLCADRGIPYLGVDDPSPQGYAALLAGAPSGDHPARHDVRPEDHACIVYSSGTTGVPKGILFDHAAVLQHATVAALEYEIDETSRYLVQLPHNSSVNITFAPCLVRGAAIGMEDSRGFDPQRFAERVHRDAITHTFLVPTMLYRLLEQLEDDSLLDPLRVLGYGSSSIPADRVHQLVRRFGPKFVQLYGMAEIASIGTLLRREDHARAVAGEERLFASAGRASMGMVVRVVDPVTGEDVPVGERGEVIFGGPHVMRGYFRDEKRTAEAVVDGWMHSGDVGRLDEEGYLYIVDRIKDLIIRGGHNIAPKEIEEVLFNHPDVLEAAVVGVPDPEWGEALCAVVVPKEGRTVDAEQLAHWCREQGLASLKIPGRFVLAPDLPKNLVGKFDKKAIRAQVGG</sequence>
<reference evidence="5 6" key="1">
    <citation type="submission" date="2019-06" db="EMBL/GenBank/DDBJ databases">
        <title>Sequencing the genomes of 1000 actinobacteria strains.</title>
        <authorList>
            <person name="Klenk H.-P."/>
        </authorList>
    </citation>
    <scope>NUCLEOTIDE SEQUENCE [LARGE SCALE GENOMIC DNA]</scope>
    <source>
        <strain evidence="5 6">DSM 12362</strain>
    </source>
</reference>
<protein>
    <submittedName>
        <fullName evidence="5">Acyl-CoA synthetase (AMP-forming)/AMP-acid ligase II</fullName>
    </submittedName>
</protein>
<dbReference type="GO" id="GO:0016877">
    <property type="term" value="F:ligase activity, forming carbon-sulfur bonds"/>
    <property type="evidence" value="ECO:0007669"/>
    <property type="project" value="UniProtKB-ARBA"/>
</dbReference>
<dbReference type="Pfam" id="PF13193">
    <property type="entry name" value="AMP-binding_C"/>
    <property type="match status" value="1"/>
</dbReference>
<dbReference type="Gene3D" id="3.30.300.30">
    <property type="match status" value="1"/>
</dbReference>
<dbReference type="OrthoDB" id="9803968at2"/>
<gene>
    <name evidence="5" type="ORF">FB476_2708</name>
</gene>
<dbReference type="EMBL" id="VFPU01000001">
    <property type="protein sequence ID" value="TQM97783.1"/>
    <property type="molecule type" value="Genomic_DNA"/>
</dbReference>
<dbReference type="InterPro" id="IPR042099">
    <property type="entry name" value="ANL_N_sf"/>
</dbReference>
<dbReference type="InterPro" id="IPR050237">
    <property type="entry name" value="ATP-dep_AMP-bd_enzyme"/>
</dbReference>
<dbReference type="Pfam" id="PF00501">
    <property type="entry name" value="AMP-binding"/>
    <property type="match status" value="1"/>
</dbReference>
<proteinExistence type="inferred from homology"/>
<dbReference type="PANTHER" id="PTHR43767">
    <property type="entry name" value="LONG-CHAIN-FATTY-ACID--COA LIGASE"/>
    <property type="match status" value="1"/>
</dbReference>
<keyword evidence="2 5" id="KW-0436">Ligase</keyword>
<dbReference type="InterPro" id="IPR045851">
    <property type="entry name" value="AMP-bd_C_sf"/>
</dbReference>
<evidence type="ECO:0000313" key="6">
    <source>
        <dbReference type="Proteomes" id="UP000315133"/>
    </source>
</evidence>
<dbReference type="InterPro" id="IPR025110">
    <property type="entry name" value="AMP-bd_C"/>
</dbReference>
<dbReference type="Gene3D" id="3.40.50.12780">
    <property type="entry name" value="N-terminal domain of ligase-like"/>
    <property type="match status" value="1"/>
</dbReference>
<evidence type="ECO:0000259" key="4">
    <source>
        <dbReference type="Pfam" id="PF13193"/>
    </source>
</evidence>
<evidence type="ECO:0000313" key="5">
    <source>
        <dbReference type="EMBL" id="TQM97783.1"/>
    </source>
</evidence>
<dbReference type="RefSeq" id="WP_141819614.1">
    <property type="nucleotide sequence ID" value="NZ_BAAAIL010000001.1"/>
</dbReference>
<dbReference type="Proteomes" id="UP000315133">
    <property type="component" value="Unassembled WGS sequence"/>
</dbReference>
<dbReference type="InterPro" id="IPR000873">
    <property type="entry name" value="AMP-dep_synth/lig_dom"/>
</dbReference>
<comment type="similarity">
    <text evidence="1">Belongs to the ATP-dependent AMP-binding enzyme family.</text>
</comment>
<dbReference type="InterPro" id="IPR020845">
    <property type="entry name" value="AMP-binding_CS"/>
</dbReference>
<name>A0A543KRS8_9MICO</name>
<feature type="domain" description="AMP-binding enzyme C-terminal" evidence="4">
    <location>
        <begin position="423"/>
        <end position="499"/>
    </location>
</feature>